<organism evidence="3 4">
    <name type="scientific">Prymnesium parvum</name>
    <name type="common">Toxic golden alga</name>
    <dbReference type="NCBI Taxonomy" id="97485"/>
    <lineage>
        <taxon>Eukaryota</taxon>
        <taxon>Haptista</taxon>
        <taxon>Haptophyta</taxon>
        <taxon>Prymnesiophyceae</taxon>
        <taxon>Prymnesiales</taxon>
        <taxon>Prymnesiaceae</taxon>
        <taxon>Prymnesium</taxon>
    </lineage>
</organism>
<dbReference type="Pfam" id="PF13202">
    <property type="entry name" value="EF-hand_5"/>
    <property type="match status" value="2"/>
</dbReference>
<feature type="domain" description="EF-hand" evidence="2">
    <location>
        <begin position="97"/>
        <end position="132"/>
    </location>
</feature>
<dbReference type="AlphaFoldDB" id="A0AB34JS76"/>
<proteinExistence type="predicted"/>
<dbReference type="InterPro" id="IPR018247">
    <property type="entry name" value="EF_Hand_1_Ca_BS"/>
</dbReference>
<keyword evidence="4" id="KW-1185">Reference proteome</keyword>
<dbReference type="PROSITE" id="PS50222">
    <property type="entry name" value="EF_HAND_2"/>
    <property type="match status" value="2"/>
</dbReference>
<evidence type="ECO:0000313" key="3">
    <source>
        <dbReference type="EMBL" id="KAL1523768.1"/>
    </source>
</evidence>
<dbReference type="GO" id="GO:0005509">
    <property type="term" value="F:calcium ion binding"/>
    <property type="evidence" value="ECO:0007669"/>
    <property type="project" value="InterPro"/>
</dbReference>
<comment type="caution">
    <text evidence="3">The sequence shown here is derived from an EMBL/GenBank/DDBJ whole genome shotgun (WGS) entry which is preliminary data.</text>
</comment>
<dbReference type="EMBL" id="JBGBPQ010000005">
    <property type="protein sequence ID" value="KAL1523768.1"/>
    <property type="molecule type" value="Genomic_DNA"/>
</dbReference>
<dbReference type="SUPFAM" id="SSF47473">
    <property type="entry name" value="EF-hand"/>
    <property type="match status" value="1"/>
</dbReference>
<evidence type="ECO:0000256" key="1">
    <source>
        <dbReference type="ARBA" id="ARBA00022837"/>
    </source>
</evidence>
<keyword evidence="1" id="KW-0106">Calcium</keyword>
<name>A0AB34JS76_PRYPA</name>
<dbReference type="SMART" id="SM00054">
    <property type="entry name" value="EFh"/>
    <property type="match status" value="2"/>
</dbReference>
<dbReference type="PROSITE" id="PS00018">
    <property type="entry name" value="EF_HAND_1"/>
    <property type="match status" value="2"/>
</dbReference>
<evidence type="ECO:0000259" key="2">
    <source>
        <dbReference type="PROSITE" id="PS50222"/>
    </source>
</evidence>
<accession>A0AB34JS76</accession>
<sequence length="201" mass="22050">MGCGASTDASIGKQSFNKRHASLKQIFESLDADGDGKVSLYDLDAKLKADTEVQDLLEKRGRATRRRSAAYVASVLLKNKTNTANPIITFKDFKREVEKTELRDLFDLIDEDGDGTISKAELNAKLEQDYDIQEKLQAAHGSGYQFVFDDAFSMPAGEAFGAVVLTDAVLSALSGVTHMICLQTVTRQREDSPRQRAAPLS</sequence>
<dbReference type="Proteomes" id="UP001515480">
    <property type="component" value="Unassembled WGS sequence"/>
</dbReference>
<dbReference type="InterPro" id="IPR002048">
    <property type="entry name" value="EF_hand_dom"/>
</dbReference>
<dbReference type="InterPro" id="IPR011992">
    <property type="entry name" value="EF-hand-dom_pair"/>
</dbReference>
<feature type="domain" description="EF-hand" evidence="2">
    <location>
        <begin position="18"/>
        <end position="53"/>
    </location>
</feature>
<dbReference type="Gene3D" id="1.10.238.10">
    <property type="entry name" value="EF-hand"/>
    <property type="match status" value="1"/>
</dbReference>
<gene>
    <name evidence="3" type="ORF">AB1Y20_018693</name>
</gene>
<protein>
    <recommendedName>
        <fullName evidence="2">EF-hand domain-containing protein</fullName>
    </recommendedName>
</protein>
<reference evidence="3 4" key="1">
    <citation type="journal article" date="2024" name="Science">
        <title>Giant polyketide synthase enzymes in the biosynthesis of giant marine polyether toxins.</title>
        <authorList>
            <person name="Fallon T.R."/>
            <person name="Shende V.V."/>
            <person name="Wierzbicki I.H."/>
            <person name="Pendleton A.L."/>
            <person name="Watervoot N.F."/>
            <person name="Auber R.P."/>
            <person name="Gonzalez D.J."/>
            <person name="Wisecaver J.H."/>
            <person name="Moore B.S."/>
        </authorList>
    </citation>
    <scope>NUCLEOTIDE SEQUENCE [LARGE SCALE GENOMIC DNA]</scope>
    <source>
        <strain evidence="3 4">12B1</strain>
    </source>
</reference>
<evidence type="ECO:0000313" key="4">
    <source>
        <dbReference type="Proteomes" id="UP001515480"/>
    </source>
</evidence>